<evidence type="ECO:0000256" key="1">
    <source>
        <dbReference type="ARBA" id="ARBA00010617"/>
    </source>
</evidence>
<dbReference type="HOGENOM" id="CLU_001570_5_1_1"/>
<comment type="similarity">
    <text evidence="1 3">Belongs to the cytochrome P450 family.</text>
</comment>
<reference evidence="5" key="1">
    <citation type="submission" date="2003-08" db="EMBL/GenBank/DDBJ databases">
        <authorList>
            <person name="Birren B."/>
            <person name="Nusbaum C."/>
            <person name="Abebe A."/>
            <person name="Abouelleil A."/>
            <person name="Adekoya E."/>
            <person name="Ait-zahra M."/>
            <person name="Allen N."/>
            <person name="Allen T."/>
            <person name="An P."/>
            <person name="Anderson M."/>
            <person name="Anderson S."/>
            <person name="Arachchi H."/>
            <person name="Armbruster J."/>
            <person name="Bachantsang P."/>
            <person name="Baldwin J."/>
            <person name="Barry A."/>
            <person name="Bayul T."/>
            <person name="Blitshsteyn B."/>
            <person name="Bloom T."/>
            <person name="Blye J."/>
            <person name="Boguslavskiy L."/>
            <person name="Borowsky M."/>
            <person name="Boukhgalter B."/>
            <person name="Brunache A."/>
            <person name="Butler J."/>
            <person name="Calixte N."/>
            <person name="Calvo S."/>
            <person name="Camarata J."/>
            <person name="Campo K."/>
            <person name="Chang J."/>
            <person name="Cheshatsang Y."/>
            <person name="Citroen M."/>
            <person name="Collymore A."/>
            <person name="Considine T."/>
            <person name="Cook A."/>
            <person name="Cooke P."/>
            <person name="Corum B."/>
            <person name="Cuomo C."/>
            <person name="David R."/>
            <person name="Dawoe T."/>
            <person name="Degray S."/>
            <person name="Dodge S."/>
            <person name="Dooley K."/>
            <person name="Dorje P."/>
            <person name="Dorjee K."/>
            <person name="Dorris L."/>
            <person name="Duffey N."/>
            <person name="Dupes A."/>
            <person name="Elkins T."/>
            <person name="Engels R."/>
            <person name="Erickson J."/>
            <person name="Farina A."/>
            <person name="Faro S."/>
            <person name="Ferreira P."/>
            <person name="Fischer H."/>
            <person name="Fitzgerald M."/>
            <person name="Foley K."/>
            <person name="Gage D."/>
            <person name="Galagan J."/>
            <person name="Gearin G."/>
            <person name="Gnerre S."/>
            <person name="Gnirke A."/>
            <person name="Goyette A."/>
            <person name="Graham J."/>
            <person name="Grandbois E."/>
            <person name="Gyaltsen K."/>
            <person name="Hafez N."/>
            <person name="Hagopian D."/>
            <person name="Hagos B."/>
            <person name="Hall J."/>
            <person name="Hatcher B."/>
            <person name="Heller A."/>
            <person name="Higgins H."/>
            <person name="Honan T."/>
            <person name="Horn A."/>
            <person name="Houde N."/>
            <person name="Hughes L."/>
            <person name="Hulme W."/>
            <person name="Husby E."/>
            <person name="Iliev I."/>
            <person name="Jaffe D."/>
            <person name="Jones C."/>
            <person name="Kamal M."/>
            <person name="Kamat A."/>
            <person name="Kamvysselis M."/>
            <person name="Karlsson E."/>
            <person name="Kells C."/>
            <person name="Kieu A."/>
            <person name="Kisner P."/>
            <person name="Kodira C."/>
            <person name="Kulbokas E."/>
            <person name="Labutti K."/>
            <person name="Lama D."/>
            <person name="Landers T."/>
            <person name="Leger J."/>
            <person name="Levine S."/>
            <person name="Lewis D."/>
            <person name="Lewis T."/>
            <person name="Lindblad-toh K."/>
            <person name="Liu X."/>
            <person name="Lokyitsang T."/>
            <person name="Lokyitsang Y."/>
            <person name="Lucien O."/>
            <person name="Lui A."/>
            <person name="Ma L.J."/>
            <person name="Mabbitt R."/>
            <person name="Macdonald J."/>
            <person name="Maclean C."/>
            <person name="Major J."/>
            <person name="Manning J."/>
            <person name="Marabella R."/>
            <person name="Maru K."/>
            <person name="Matthews C."/>
            <person name="Mauceli E."/>
            <person name="Mccarthy M."/>
            <person name="Mcdonough S."/>
            <person name="Mcghee T."/>
            <person name="Meldrim J."/>
            <person name="Meneus L."/>
            <person name="Mesirov J."/>
            <person name="Mihalev A."/>
            <person name="Mihova T."/>
            <person name="Mikkelsen T."/>
            <person name="Mlenga V."/>
            <person name="Moru K."/>
            <person name="Mozes J."/>
            <person name="Mulrain L."/>
            <person name="Munson G."/>
            <person name="Naylor J."/>
            <person name="Newes C."/>
            <person name="Nguyen C."/>
            <person name="Nguyen N."/>
            <person name="Nguyen T."/>
            <person name="Nicol R."/>
            <person name="Nielsen C."/>
            <person name="Nizzari M."/>
            <person name="Norbu C."/>
            <person name="Norbu N."/>
            <person name="O'donnell P."/>
            <person name="Okoawo O."/>
            <person name="O'leary S."/>
            <person name="Omotosho B."/>
            <person name="O'neill K."/>
            <person name="Osman S."/>
            <person name="Parker S."/>
            <person name="Perrin D."/>
            <person name="Phunkhang P."/>
            <person name="Piqani B."/>
            <person name="Purcell S."/>
            <person name="Rachupka T."/>
            <person name="Ramasamy U."/>
            <person name="Rameau R."/>
            <person name="Ray V."/>
            <person name="Raymond C."/>
            <person name="Retta R."/>
            <person name="Richardson S."/>
            <person name="Rise C."/>
            <person name="Rodriguez J."/>
            <person name="Rogers J."/>
            <person name="Rogov P."/>
            <person name="Rutman M."/>
            <person name="Schupbach R."/>
            <person name="Seaman C."/>
            <person name="Settipalli S."/>
            <person name="Sharpe T."/>
            <person name="Sheridan J."/>
            <person name="Sherpa N."/>
            <person name="Shi J."/>
            <person name="Smirnov S."/>
            <person name="Smith C."/>
            <person name="Sougnez C."/>
            <person name="Spencer B."/>
            <person name="Stalker J."/>
            <person name="Stange-thomann N."/>
            <person name="Stavropoulos S."/>
            <person name="Stetson K."/>
            <person name="Stone C."/>
            <person name="Stone S."/>
            <person name="Stubbs M."/>
            <person name="Talamas J."/>
            <person name="Tchuinga P."/>
            <person name="Tenzing P."/>
            <person name="Tesfaye S."/>
            <person name="Theodore J."/>
            <person name="Thoulutsang Y."/>
            <person name="Topham K."/>
            <person name="Towey S."/>
            <person name="Tsamla T."/>
            <person name="Tsomo N."/>
            <person name="Vallee D."/>
            <person name="Vassiliev H."/>
            <person name="Venkataraman V."/>
            <person name="Vinson J."/>
            <person name="Vo A."/>
            <person name="Wade C."/>
            <person name="Wang S."/>
            <person name="Wangchuk T."/>
            <person name="Wangdi T."/>
            <person name="Whittaker C."/>
            <person name="Wilkinson J."/>
            <person name="Wu Y."/>
            <person name="Wyman D."/>
            <person name="Yadav S."/>
            <person name="Yang S."/>
            <person name="Yang X."/>
            <person name="Yeager S."/>
            <person name="Yee E."/>
            <person name="Young G."/>
            <person name="Zainoun J."/>
            <person name="Zembeck L."/>
            <person name="Zimmer A."/>
            <person name="Zody M."/>
            <person name="Lander E."/>
        </authorList>
    </citation>
    <scope>NUCLEOTIDE SEQUENCE [LARGE SCALE GENOMIC DNA]</scope>
</reference>
<reference evidence="4" key="3">
    <citation type="submission" date="2025-09" db="UniProtKB">
        <authorList>
            <consortium name="Ensembl"/>
        </authorList>
    </citation>
    <scope>IDENTIFICATION</scope>
</reference>
<reference evidence="4" key="2">
    <citation type="submission" date="2025-08" db="UniProtKB">
        <authorList>
            <consortium name="Ensembl"/>
        </authorList>
    </citation>
    <scope>IDENTIFICATION</scope>
</reference>
<dbReference type="GO" id="GO:0004497">
    <property type="term" value="F:monooxygenase activity"/>
    <property type="evidence" value="ECO:0007669"/>
    <property type="project" value="UniProtKB-KW"/>
</dbReference>
<dbReference type="InterPro" id="IPR036396">
    <property type="entry name" value="Cyt_P450_sf"/>
</dbReference>
<keyword evidence="3" id="KW-0503">Monooxygenase</keyword>
<name>H2ZF41_CIOSA</name>
<dbReference type="OMA" id="FAQHILM"/>
<sequence>NWPGPKGHWFWGYAGELMRKIRKDPGYYFSYIRGITKTYPYGFSSNLTPLFASLNIYHPNAVKAVLCASDAPKLKRAYRSLFEWLGHGLLVLEDKEWFRHRRLLTPSFHFEILKPYIKTMNECSITMVESWVKKTSEKAQIADDMDITPSISRMTLDTILKCLMSYESNCQDEKSTNSYVSKIYEISASVAHRMRDVNIFKRINAIFYATAHGKAFLKLCEAVHEFSDSVINCRKAELKQPLVKQNRKYLDFLDTLLKARDADGKGLSDREIRAEVDTFMFEGHDTTASGISWILYCLAENADHQEMCFREIQEQMGDRTDIEWDDLAKLPCLTMCIKESMRLFPPVPIIFRKLNKDIEVDGKLIAKGTDIVLHIYALHHHEMFWKDPEKFDPNRFLPKNSSNVEGYTYVPFSAGPRNCIGQRFAMNELKIAVAQVLRKLRISPSSDRKIQHAVDVVYKTKNGIYLRFEQRNCLT</sequence>
<dbReference type="PRINTS" id="PR00463">
    <property type="entry name" value="EP450I"/>
</dbReference>
<feature type="binding site" description="axial binding residue" evidence="2">
    <location>
        <position position="419"/>
    </location>
    <ligand>
        <name>heme</name>
        <dbReference type="ChEBI" id="CHEBI:30413"/>
    </ligand>
    <ligandPart>
        <name>Fe</name>
        <dbReference type="ChEBI" id="CHEBI:18248"/>
    </ligandPart>
</feature>
<protein>
    <submittedName>
        <fullName evidence="4">Uncharacterized protein</fullName>
    </submittedName>
</protein>
<keyword evidence="3" id="KW-0560">Oxidoreductase</keyword>
<keyword evidence="2 3" id="KW-0408">Iron</keyword>
<dbReference type="SUPFAM" id="SSF48264">
    <property type="entry name" value="Cytochrome P450"/>
    <property type="match status" value="1"/>
</dbReference>
<dbReference type="PRINTS" id="PR00385">
    <property type="entry name" value="P450"/>
</dbReference>
<proteinExistence type="inferred from homology"/>
<dbReference type="InterPro" id="IPR002401">
    <property type="entry name" value="Cyt_P450_E_grp-I"/>
</dbReference>
<dbReference type="InterPro" id="IPR017972">
    <property type="entry name" value="Cyt_P450_CS"/>
</dbReference>
<dbReference type="Pfam" id="PF00067">
    <property type="entry name" value="p450"/>
    <property type="match status" value="1"/>
</dbReference>
<dbReference type="Proteomes" id="UP000007875">
    <property type="component" value="Unassembled WGS sequence"/>
</dbReference>
<accession>H2ZF41</accession>
<comment type="cofactor">
    <cofactor evidence="2">
        <name>heme</name>
        <dbReference type="ChEBI" id="CHEBI:30413"/>
    </cofactor>
</comment>
<dbReference type="InterPro" id="IPR050196">
    <property type="entry name" value="Cytochrome_P450_Monoox"/>
</dbReference>
<evidence type="ECO:0000313" key="5">
    <source>
        <dbReference type="Proteomes" id="UP000007875"/>
    </source>
</evidence>
<dbReference type="STRING" id="51511.ENSCSAVP00000016207"/>
<dbReference type="GeneTree" id="ENSGT00940000165189"/>
<dbReference type="GO" id="GO:0020037">
    <property type="term" value="F:heme binding"/>
    <property type="evidence" value="ECO:0007669"/>
    <property type="project" value="InterPro"/>
</dbReference>
<dbReference type="AlphaFoldDB" id="H2ZF41"/>
<dbReference type="CDD" id="cd20659">
    <property type="entry name" value="CYP4B_4F-like"/>
    <property type="match status" value="1"/>
</dbReference>
<organism evidence="4 5">
    <name type="scientific">Ciona savignyi</name>
    <name type="common">Pacific transparent sea squirt</name>
    <dbReference type="NCBI Taxonomy" id="51511"/>
    <lineage>
        <taxon>Eukaryota</taxon>
        <taxon>Metazoa</taxon>
        <taxon>Chordata</taxon>
        <taxon>Tunicata</taxon>
        <taxon>Ascidiacea</taxon>
        <taxon>Phlebobranchia</taxon>
        <taxon>Cionidae</taxon>
        <taxon>Ciona</taxon>
    </lineage>
</organism>
<dbReference type="eggNOG" id="KOG0157">
    <property type="taxonomic scope" value="Eukaryota"/>
</dbReference>
<keyword evidence="5" id="KW-1185">Reference proteome</keyword>
<dbReference type="PANTHER" id="PTHR24291">
    <property type="entry name" value="CYTOCHROME P450 FAMILY 4"/>
    <property type="match status" value="1"/>
</dbReference>
<keyword evidence="2 3" id="KW-0479">Metal-binding</keyword>
<dbReference type="GO" id="GO:0016705">
    <property type="term" value="F:oxidoreductase activity, acting on paired donors, with incorporation or reduction of molecular oxygen"/>
    <property type="evidence" value="ECO:0007669"/>
    <property type="project" value="InterPro"/>
</dbReference>
<dbReference type="InParanoid" id="H2ZF41"/>
<dbReference type="GO" id="GO:0005506">
    <property type="term" value="F:iron ion binding"/>
    <property type="evidence" value="ECO:0007669"/>
    <property type="project" value="InterPro"/>
</dbReference>
<dbReference type="Ensembl" id="ENSCSAVT00000016388.1">
    <property type="protein sequence ID" value="ENSCSAVP00000016207.1"/>
    <property type="gene ID" value="ENSCSAVG00000009530.1"/>
</dbReference>
<dbReference type="InterPro" id="IPR001128">
    <property type="entry name" value="Cyt_P450"/>
</dbReference>
<evidence type="ECO:0000256" key="2">
    <source>
        <dbReference type="PIRSR" id="PIRSR602401-1"/>
    </source>
</evidence>
<evidence type="ECO:0000313" key="4">
    <source>
        <dbReference type="Ensembl" id="ENSCSAVP00000016207.1"/>
    </source>
</evidence>
<evidence type="ECO:0000256" key="3">
    <source>
        <dbReference type="RuleBase" id="RU000461"/>
    </source>
</evidence>
<keyword evidence="2 3" id="KW-0349">Heme</keyword>
<dbReference type="PROSITE" id="PS00086">
    <property type="entry name" value="CYTOCHROME_P450"/>
    <property type="match status" value="1"/>
</dbReference>
<dbReference type="PANTHER" id="PTHR24291:SF208">
    <property type="match status" value="1"/>
</dbReference>
<dbReference type="Gene3D" id="1.10.630.10">
    <property type="entry name" value="Cytochrome P450"/>
    <property type="match status" value="1"/>
</dbReference>